<evidence type="ECO:0000256" key="3">
    <source>
        <dbReference type="ARBA" id="ARBA00022821"/>
    </source>
</evidence>
<dbReference type="InterPro" id="IPR036388">
    <property type="entry name" value="WH-like_DNA-bd_sf"/>
</dbReference>
<dbReference type="Gene3D" id="1.10.8.430">
    <property type="entry name" value="Helical domain of apoptotic protease-activating factors"/>
    <property type="match status" value="1"/>
</dbReference>
<protein>
    <submittedName>
        <fullName evidence="7">NB-ARC domain containing protein</fullName>
    </submittedName>
</protein>
<evidence type="ECO:0000256" key="1">
    <source>
        <dbReference type="ARBA" id="ARBA00022614"/>
    </source>
</evidence>
<evidence type="ECO:0000259" key="5">
    <source>
        <dbReference type="Pfam" id="PF23559"/>
    </source>
</evidence>
<dbReference type="GO" id="GO:0043531">
    <property type="term" value="F:ADP binding"/>
    <property type="evidence" value="ECO:0007669"/>
    <property type="project" value="InterPro"/>
</dbReference>
<dbReference type="Pfam" id="PF25019">
    <property type="entry name" value="LRR_R13L1-DRL21"/>
    <property type="match status" value="1"/>
</dbReference>
<dbReference type="InterPro" id="IPR058922">
    <property type="entry name" value="WHD_DRP"/>
</dbReference>
<dbReference type="Pfam" id="PF23559">
    <property type="entry name" value="WHD_DRP"/>
    <property type="match status" value="1"/>
</dbReference>
<dbReference type="PANTHER" id="PTHR36766">
    <property type="entry name" value="PLANT BROAD-SPECTRUM MILDEW RESISTANCE PROTEIN RPW8"/>
    <property type="match status" value="1"/>
</dbReference>
<dbReference type="OrthoDB" id="37484at2759"/>
<feature type="domain" description="NB-ARC" evidence="4">
    <location>
        <begin position="33"/>
        <end position="180"/>
    </location>
</feature>
<dbReference type="PROSITE" id="PS51450">
    <property type="entry name" value="LRR"/>
    <property type="match status" value="1"/>
</dbReference>
<proteinExistence type="predicted"/>
<accession>A0A2P5AQF5</accession>
<keyword evidence="3" id="KW-0611">Plant defense</keyword>
<dbReference type="PANTHER" id="PTHR36766:SF40">
    <property type="entry name" value="DISEASE RESISTANCE PROTEIN RGA3"/>
    <property type="match status" value="1"/>
</dbReference>
<organism evidence="7 8">
    <name type="scientific">Trema orientale</name>
    <name type="common">Charcoal tree</name>
    <name type="synonym">Celtis orientalis</name>
    <dbReference type="NCBI Taxonomy" id="63057"/>
    <lineage>
        <taxon>Eukaryota</taxon>
        <taxon>Viridiplantae</taxon>
        <taxon>Streptophyta</taxon>
        <taxon>Embryophyta</taxon>
        <taxon>Tracheophyta</taxon>
        <taxon>Spermatophyta</taxon>
        <taxon>Magnoliopsida</taxon>
        <taxon>eudicotyledons</taxon>
        <taxon>Gunneridae</taxon>
        <taxon>Pentapetalae</taxon>
        <taxon>rosids</taxon>
        <taxon>fabids</taxon>
        <taxon>Rosales</taxon>
        <taxon>Cannabaceae</taxon>
        <taxon>Trema</taxon>
    </lineage>
</organism>
<dbReference type="Gene3D" id="3.40.50.300">
    <property type="entry name" value="P-loop containing nucleotide triphosphate hydrolases"/>
    <property type="match status" value="1"/>
</dbReference>
<dbReference type="EMBL" id="JXTC01000742">
    <property type="protein sequence ID" value="PON38775.1"/>
    <property type="molecule type" value="Genomic_DNA"/>
</dbReference>
<dbReference type="InterPro" id="IPR032675">
    <property type="entry name" value="LRR_dom_sf"/>
</dbReference>
<dbReference type="Gene3D" id="3.80.10.10">
    <property type="entry name" value="Ribonuclease Inhibitor"/>
    <property type="match status" value="2"/>
</dbReference>
<dbReference type="SUPFAM" id="SSF52058">
    <property type="entry name" value="L domain-like"/>
    <property type="match status" value="2"/>
</dbReference>
<keyword evidence="2" id="KW-0677">Repeat</keyword>
<dbReference type="Pfam" id="PF00931">
    <property type="entry name" value="NB-ARC"/>
    <property type="match status" value="1"/>
</dbReference>
<dbReference type="InParanoid" id="A0A2P5AQF5"/>
<gene>
    <name evidence="7" type="ORF">TorRG33x02_344320</name>
</gene>
<dbReference type="Proteomes" id="UP000237000">
    <property type="component" value="Unassembled WGS sequence"/>
</dbReference>
<keyword evidence="8" id="KW-1185">Reference proteome</keyword>
<sequence length="940" mass="106484">MSSKRRFMLQTTWFIRSTPKHCERSRKGNPRAAIVGMGGIGKTTLAHLVYKDERVNKSFDTKAWVTIGDDKVDCLKVMRRIIEQVRNSEECKIQEEYVLQDKLEEALAGKKFLVVIDDVWDKDPRNWDVLKNALTSELRGSKIIVTTRSEGVALSMKARSIYHLRGVSNNYGWLLFAKHALIDVNSEEYSNLQKIGRDIVEKCKGLPLAIKSLSGLLALERNENKWVDILTSDTWELDESKSTGILPALWLSYYYLPSHLKSCFAYCALFPKDYKFKKEKLILLWMAEGLLHSTAKKRMEDVGEEYFQDLISMSFFEPLSGRDSDLLVMHDLIHDLAIFVSGEFCLQMDDTKFSNCAHKVRHFSYKGGVDEPKKFEDLSKSMGLRTFLMLPELKSGKPWSLQIDNLLESSVPKGCCLRVLSLSRCDINRLPNSTGDLIYLKYLDLSFNPIEELPNTICNLYNLQTLLLEDCRVTHLPMNIGNLIKLRHLHIPYYLKEMPLQIGKMENLQTLNGFVVGENRKSGLRLLKKLQDLHGALQIRGLENVADAKDVLEAELENKKFLTELSLNCDSGYARDDLKKEREVLGALKPHVNLKSLEIYNYKGTNFPDWVGDGLFSNLVKMSLSKCKNCRFLPPLGQLSSLKHLEISHFLSVVGISSEFYYSDVGSTPKTKPFQSLESLHITEMSNLKAWSFVEGGVFPCLKELNIGMCPTFDVSLPGNLPSLRKLKIYGCYQLLPLIPRARSQPMDAAFPCLETLTINECDGQSSLLKGGLPSSLKEISVFGCENLTSLDNEAFQYLPSLNKLEIRHCLKFWRLPKALPTSLSSLHIFCCPLLKGQLERETGKYWSIIEHIPSLTILPEAGYTSALQFRENPHFLTPAGHGLRQGVLGIIPPRARQKVYKPSLSSLCRGFHSQTQSAGSLGMFGDECSDPQCGCRRHF</sequence>
<reference evidence="8" key="1">
    <citation type="submission" date="2016-06" db="EMBL/GenBank/DDBJ databases">
        <title>Parallel loss of symbiosis genes in relatives of nitrogen-fixing non-legume Parasponia.</title>
        <authorList>
            <person name="Van Velzen R."/>
            <person name="Holmer R."/>
            <person name="Bu F."/>
            <person name="Rutten L."/>
            <person name="Van Zeijl A."/>
            <person name="Liu W."/>
            <person name="Santuari L."/>
            <person name="Cao Q."/>
            <person name="Sharma T."/>
            <person name="Shen D."/>
            <person name="Roswanjaya Y."/>
            <person name="Wardhani T."/>
            <person name="Kalhor M.S."/>
            <person name="Jansen J."/>
            <person name="Van den Hoogen J."/>
            <person name="Gungor B."/>
            <person name="Hartog M."/>
            <person name="Hontelez J."/>
            <person name="Verver J."/>
            <person name="Yang W.-C."/>
            <person name="Schijlen E."/>
            <person name="Repin R."/>
            <person name="Schilthuizen M."/>
            <person name="Schranz E."/>
            <person name="Heidstra R."/>
            <person name="Miyata K."/>
            <person name="Fedorova E."/>
            <person name="Kohlen W."/>
            <person name="Bisseling T."/>
            <person name="Smit S."/>
            <person name="Geurts R."/>
        </authorList>
    </citation>
    <scope>NUCLEOTIDE SEQUENCE [LARGE SCALE GENOMIC DNA]</scope>
    <source>
        <strain evidence="8">cv. RG33-2</strain>
    </source>
</reference>
<dbReference type="InterPro" id="IPR056789">
    <property type="entry name" value="LRR_R13L1-DRL21"/>
</dbReference>
<dbReference type="SUPFAM" id="SSF52540">
    <property type="entry name" value="P-loop containing nucleoside triphosphate hydrolases"/>
    <property type="match status" value="1"/>
</dbReference>
<dbReference type="InterPro" id="IPR027417">
    <property type="entry name" value="P-loop_NTPase"/>
</dbReference>
<evidence type="ECO:0000259" key="4">
    <source>
        <dbReference type="Pfam" id="PF00931"/>
    </source>
</evidence>
<evidence type="ECO:0000259" key="6">
    <source>
        <dbReference type="Pfam" id="PF25019"/>
    </source>
</evidence>
<dbReference type="InterPro" id="IPR001611">
    <property type="entry name" value="Leu-rich_rpt"/>
</dbReference>
<name>A0A2P5AQF5_TREOI</name>
<feature type="domain" description="R13L1/DRL21-like LRR repeat region" evidence="6">
    <location>
        <begin position="525"/>
        <end position="649"/>
    </location>
</feature>
<dbReference type="FunFam" id="1.10.10.10:FF:000322">
    <property type="entry name" value="Probable disease resistance protein At1g63360"/>
    <property type="match status" value="1"/>
</dbReference>
<dbReference type="InterPro" id="IPR002182">
    <property type="entry name" value="NB-ARC"/>
</dbReference>
<dbReference type="PRINTS" id="PR00364">
    <property type="entry name" value="DISEASERSIST"/>
</dbReference>
<evidence type="ECO:0000313" key="8">
    <source>
        <dbReference type="Proteomes" id="UP000237000"/>
    </source>
</evidence>
<keyword evidence="1" id="KW-0433">Leucine-rich repeat</keyword>
<dbReference type="AlphaFoldDB" id="A0A2P5AQF5"/>
<dbReference type="GO" id="GO:0006952">
    <property type="term" value="P:defense response"/>
    <property type="evidence" value="ECO:0007669"/>
    <property type="project" value="UniProtKB-KW"/>
</dbReference>
<dbReference type="Gene3D" id="1.10.10.10">
    <property type="entry name" value="Winged helix-like DNA-binding domain superfamily/Winged helix DNA-binding domain"/>
    <property type="match status" value="1"/>
</dbReference>
<dbReference type="InterPro" id="IPR042197">
    <property type="entry name" value="Apaf_helical"/>
</dbReference>
<evidence type="ECO:0000313" key="7">
    <source>
        <dbReference type="EMBL" id="PON38775.1"/>
    </source>
</evidence>
<comment type="caution">
    <text evidence="7">The sequence shown here is derived from an EMBL/GenBank/DDBJ whole genome shotgun (WGS) entry which is preliminary data.</text>
</comment>
<feature type="domain" description="Disease resistance protein winged helix" evidence="5">
    <location>
        <begin position="269"/>
        <end position="337"/>
    </location>
</feature>
<evidence type="ECO:0000256" key="2">
    <source>
        <dbReference type="ARBA" id="ARBA00022737"/>
    </source>
</evidence>